<evidence type="ECO:0000313" key="3">
    <source>
        <dbReference type="Proteomes" id="UP000596660"/>
    </source>
</evidence>
<accession>A0A803MZL1</accession>
<dbReference type="CDD" id="cd09272">
    <property type="entry name" value="RNase_HI_RT_Ty1"/>
    <property type="match status" value="1"/>
</dbReference>
<dbReference type="PANTHER" id="PTHR11439">
    <property type="entry name" value="GAG-POL-RELATED RETROTRANSPOSON"/>
    <property type="match status" value="1"/>
</dbReference>
<organism evidence="2 3">
    <name type="scientific">Chenopodium quinoa</name>
    <name type="common">Quinoa</name>
    <dbReference type="NCBI Taxonomy" id="63459"/>
    <lineage>
        <taxon>Eukaryota</taxon>
        <taxon>Viridiplantae</taxon>
        <taxon>Streptophyta</taxon>
        <taxon>Embryophyta</taxon>
        <taxon>Tracheophyta</taxon>
        <taxon>Spermatophyta</taxon>
        <taxon>Magnoliopsida</taxon>
        <taxon>eudicotyledons</taxon>
        <taxon>Gunneridae</taxon>
        <taxon>Pentapetalae</taxon>
        <taxon>Caryophyllales</taxon>
        <taxon>Chenopodiaceae</taxon>
        <taxon>Chenopodioideae</taxon>
        <taxon>Atripliceae</taxon>
        <taxon>Chenopodium</taxon>
    </lineage>
</organism>
<dbReference type="InterPro" id="IPR013103">
    <property type="entry name" value="RVT_2"/>
</dbReference>
<dbReference type="InterPro" id="IPR043502">
    <property type="entry name" value="DNA/RNA_pol_sf"/>
</dbReference>
<dbReference type="OMA" id="ARTIHIQ"/>
<reference evidence="2" key="2">
    <citation type="submission" date="2021-03" db="UniProtKB">
        <authorList>
            <consortium name="EnsemblPlants"/>
        </authorList>
    </citation>
    <scope>IDENTIFICATION</scope>
</reference>
<evidence type="ECO:0000259" key="1">
    <source>
        <dbReference type="Pfam" id="PF07727"/>
    </source>
</evidence>
<dbReference type="EnsemblPlants" id="AUR62037851-RA">
    <property type="protein sequence ID" value="AUR62037851-RA:cds"/>
    <property type="gene ID" value="AUR62037851"/>
</dbReference>
<feature type="domain" description="Reverse transcriptase Ty1/copia-type" evidence="1">
    <location>
        <begin position="43"/>
        <end position="82"/>
    </location>
</feature>
<dbReference type="PANTHER" id="PTHR11439:SF467">
    <property type="entry name" value="INTEGRASE CATALYTIC DOMAIN-CONTAINING PROTEIN"/>
    <property type="match status" value="1"/>
</dbReference>
<keyword evidence="3" id="KW-1185">Reference proteome</keyword>
<name>A0A803MZL1_CHEQI</name>
<protein>
    <recommendedName>
        <fullName evidence="1">Reverse transcriptase Ty1/copia-type domain-containing protein</fullName>
    </recommendedName>
</protein>
<reference evidence="2" key="1">
    <citation type="journal article" date="2017" name="Nature">
        <title>The genome of Chenopodium quinoa.</title>
        <authorList>
            <person name="Jarvis D.E."/>
            <person name="Ho Y.S."/>
            <person name="Lightfoot D.J."/>
            <person name="Schmoeckel S.M."/>
            <person name="Li B."/>
            <person name="Borm T.J.A."/>
            <person name="Ohyanagi H."/>
            <person name="Mineta K."/>
            <person name="Michell C.T."/>
            <person name="Saber N."/>
            <person name="Kharbatia N.M."/>
            <person name="Rupper R.R."/>
            <person name="Sharp A.R."/>
            <person name="Dally N."/>
            <person name="Boughton B.A."/>
            <person name="Woo Y.H."/>
            <person name="Gao G."/>
            <person name="Schijlen E.G.W.M."/>
            <person name="Guo X."/>
            <person name="Momin A.A."/>
            <person name="Negrao S."/>
            <person name="Al-Babili S."/>
            <person name="Gehring C."/>
            <person name="Roessner U."/>
            <person name="Jung C."/>
            <person name="Murphy K."/>
            <person name="Arold S.T."/>
            <person name="Gojobori T."/>
            <person name="van der Linden C.G."/>
            <person name="van Loo E.N."/>
            <person name="Jellen E.N."/>
            <person name="Maughan P.J."/>
            <person name="Tester M."/>
        </authorList>
    </citation>
    <scope>NUCLEOTIDE SEQUENCE [LARGE SCALE GENOMIC DNA]</scope>
    <source>
        <strain evidence="2">cv. PI 614886</strain>
    </source>
</reference>
<dbReference type="SUPFAM" id="SSF56672">
    <property type="entry name" value="DNA/RNA polymerases"/>
    <property type="match status" value="1"/>
</dbReference>
<sequence>MKKGGGKRNLAEETEQVRFKARLVAKGFNQVEGVDFVEIFSPVDVKTAFLHGDLEEEILMKQPEGFEVPGKEHYAFRLLKSLNSYDCCVCHSKLENGSMIYLLLYVDDMLIATKNKSDIARLKEMLNSDTPTTMSCKLSLSMSPQTEEELFYMSRVPYANAVGCLMYAMVCNRPDIAHVVRVECLVTKYSDSNYAADVDTRRSVIGYVFTLGGSVVSWKSTLQSLVTLSTTEAEYMALSFVAQESIWLKGLVGELGIAEDFVTVYCDSLSAICLARDQEHP</sequence>
<dbReference type="AlphaFoldDB" id="A0A803MZL1"/>
<evidence type="ECO:0000313" key="2">
    <source>
        <dbReference type="EnsemblPlants" id="AUR62037851-RA:cds"/>
    </source>
</evidence>
<dbReference type="Gramene" id="AUR62037851-RA">
    <property type="protein sequence ID" value="AUR62037851-RA:cds"/>
    <property type="gene ID" value="AUR62037851"/>
</dbReference>
<proteinExistence type="predicted"/>
<dbReference type="Proteomes" id="UP000596660">
    <property type="component" value="Unplaced"/>
</dbReference>
<dbReference type="Pfam" id="PF07727">
    <property type="entry name" value="RVT_2"/>
    <property type="match status" value="1"/>
</dbReference>